<feature type="compositionally biased region" description="Basic and acidic residues" evidence="1">
    <location>
        <begin position="487"/>
        <end position="503"/>
    </location>
</feature>
<evidence type="ECO:0000256" key="1">
    <source>
        <dbReference type="SAM" id="MobiDB-lite"/>
    </source>
</evidence>
<feature type="region of interest" description="Disordered" evidence="1">
    <location>
        <begin position="476"/>
        <end position="513"/>
    </location>
</feature>
<sequence length="622" mass="68384">MKSLSTTVDLLGSQVILSSSYDLFVVQALELLLAQDPSLIGTTLHASSEEQAQRGHSLSGYNLLQTALAASRELGIDTSASTLAKILTTPSRNATEEAQIPELLLCYSLWTSLRIWEGYFVFLKLNCSVLRNLGELVEAAKTVIAVDGMGNKISGSPVSAEGISTSILASHEVDAEGKLRSAGRTNLAYRLQTMALVQRTLAKIEDIIATAKSETQSSTTGRFEISGQRQDEIVELALGAMQEQHQIEENKQQDMAPFALYNPANLAEEWSQIEAKHLMSVLCTFGTGSIVSGHVLEAGMSPRHFMQIIDQDQQLWERSQVLGQKRLDLCEKIVSSFVFFSRRLTITTTPEIHQLKKLEGVMELTGAPVFLSCALVIDACKLFVEGVAFVLIKYSTIQNNYDARLLSMMQAAQRLEEMDRNHYEDTDEQGETAQEQPSKSICQVSAKFIREMVETLQKWKLASSIYRRPVVANTKCAEPRPTVSSKTTEHDASEATERQKESTSDIPMELSERPLMSGTTTEGYLNAAATMPILYSQPPTQHYYAGSYGQLGYPGAGAGQLGLQPQLWPTDMNNARYHGHMENLMFPGAAGPTSAPGAPTTDGAFHAPLFDNFFESFFPNPQ</sequence>
<keyword evidence="3" id="KW-1185">Reference proteome</keyword>
<dbReference type="EMBL" id="JAAAUY010001021">
    <property type="protein sequence ID" value="KAF9324833.1"/>
    <property type="molecule type" value="Genomic_DNA"/>
</dbReference>
<comment type="caution">
    <text evidence="2">The sequence shown here is derived from an EMBL/GenBank/DDBJ whole genome shotgun (WGS) entry which is preliminary data.</text>
</comment>
<proteinExistence type="predicted"/>
<gene>
    <name evidence="2" type="ORF">BG006_000197</name>
</gene>
<dbReference type="Proteomes" id="UP000696485">
    <property type="component" value="Unassembled WGS sequence"/>
</dbReference>
<protein>
    <submittedName>
        <fullName evidence="2">Uncharacterized protein</fullName>
    </submittedName>
</protein>
<evidence type="ECO:0000313" key="2">
    <source>
        <dbReference type="EMBL" id="KAF9324833.1"/>
    </source>
</evidence>
<evidence type="ECO:0000313" key="3">
    <source>
        <dbReference type="Proteomes" id="UP000696485"/>
    </source>
</evidence>
<accession>A0A9P5VHZ6</accession>
<reference evidence="2" key="1">
    <citation type="journal article" date="2020" name="Fungal Divers.">
        <title>Resolving the Mortierellaceae phylogeny through synthesis of multi-gene phylogenetics and phylogenomics.</title>
        <authorList>
            <person name="Vandepol N."/>
            <person name="Liber J."/>
            <person name="Desiro A."/>
            <person name="Na H."/>
            <person name="Kennedy M."/>
            <person name="Barry K."/>
            <person name="Grigoriev I.V."/>
            <person name="Miller A.N."/>
            <person name="O'Donnell K."/>
            <person name="Stajich J.E."/>
            <person name="Bonito G."/>
        </authorList>
    </citation>
    <scope>NUCLEOTIDE SEQUENCE</scope>
    <source>
        <strain evidence="2">NVP1</strain>
    </source>
</reference>
<dbReference type="AlphaFoldDB" id="A0A9P5VHZ6"/>
<organism evidence="2 3">
    <name type="scientific">Podila minutissima</name>
    <dbReference type="NCBI Taxonomy" id="64525"/>
    <lineage>
        <taxon>Eukaryota</taxon>
        <taxon>Fungi</taxon>
        <taxon>Fungi incertae sedis</taxon>
        <taxon>Mucoromycota</taxon>
        <taxon>Mortierellomycotina</taxon>
        <taxon>Mortierellomycetes</taxon>
        <taxon>Mortierellales</taxon>
        <taxon>Mortierellaceae</taxon>
        <taxon>Podila</taxon>
    </lineage>
</organism>
<name>A0A9P5VHZ6_9FUNG</name>